<evidence type="ECO:0000313" key="5">
    <source>
        <dbReference type="RefSeq" id="XP_031387276.1"/>
    </source>
</evidence>
<dbReference type="Pfam" id="PF02458">
    <property type="entry name" value="Transferase"/>
    <property type="match status" value="2"/>
</dbReference>
<dbReference type="InterPro" id="IPR023213">
    <property type="entry name" value="CAT-like_dom_sf"/>
</dbReference>
<evidence type="ECO:0000313" key="4">
    <source>
        <dbReference type="Proteomes" id="UP000515151"/>
    </source>
</evidence>
<keyword evidence="3" id="KW-0012">Acyltransferase</keyword>
<reference evidence="5" key="2">
    <citation type="submission" date="2025-08" db="UniProtKB">
        <authorList>
            <consortium name="RefSeq"/>
        </authorList>
    </citation>
    <scope>IDENTIFICATION</scope>
    <source>
        <tissue evidence="5">Leaf</tissue>
    </source>
</reference>
<evidence type="ECO:0000256" key="1">
    <source>
        <dbReference type="ARBA" id="ARBA00009861"/>
    </source>
</evidence>
<evidence type="ECO:0000256" key="2">
    <source>
        <dbReference type="ARBA" id="ARBA00022679"/>
    </source>
</evidence>
<dbReference type="GeneID" id="116200582"/>
<dbReference type="AlphaFoldDB" id="A0A6P8D0V0"/>
<protein>
    <submittedName>
        <fullName evidence="5">Stemmadenine O-acetyltransferase-like</fullName>
    </submittedName>
</protein>
<accession>A0A6P8D0V0</accession>
<evidence type="ECO:0000256" key="3">
    <source>
        <dbReference type="ARBA" id="ARBA00023315"/>
    </source>
</evidence>
<proteinExistence type="inferred from homology"/>
<comment type="similarity">
    <text evidence="1">Belongs to the plant acyltransferase family.</text>
</comment>
<organism evidence="4 5">
    <name type="scientific">Punica granatum</name>
    <name type="common">Pomegranate</name>
    <dbReference type="NCBI Taxonomy" id="22663"/>
    <lineage>
        <taxon>Eukaryota</taxon>
        <taxon>Viridiplantae</taxon>
        <taxon>Streptophyta</taxon>
        <taxon>Embryophyta</taxon>
        <taxon>Tracheophyta</taxon>
        <taxon>Spermatophyta</taxon>
        <taxon>Magnoliopsida</taxon>
        <taxon>eudicotyledons</taxon>
        <taxon>Gunneridae</taxon>
        <taxon>Pentapetalae</taxon>
        <taxon>rosids</taxon>
        <taxon>malvids</taxon>
        <taxon>Myrtales</taxon>
        <taxon>Lythraceae</taxon>
        <taxon>Punica</taxon>
    </lineage>
</organism>
<dbReference type="PANTHER" id="PTHR31623:SF46">
    <property type="entry name" value="VINORINE SYNTHASE-LIKE"/>
    <property type="match status" value="1"/>
</dbReference>
<dbReference type="GO" id="GO:0016746">
    <property type="term" value="F:acyltransferase activity"/>
    <property type="evidence" value="ECO:0007669"/>
    <property type="project" value="UniProtKB-KW"/>
</dbReference>
<reference evidence="4" key="1">
    <citation type="journal article" date="2020" name="Plant Biotechnol. J.">
        <title>The pomegranate (Punica granatum L.) draft genome dissects genetic divergence between soft- and hard-seeded cultivars.</title>
        <authorList>
            <person name="Luo X."/>
            <person name="Li H."/>
            <person name="Wu Z."/>
            <person name="Yao W."/>
            <person name="Zhao P."/>
            <person name="Cao D."/>
            <person name="Yu H."/>
            <person name="Li K."/>
            <person name="Poudel K."/>
            <person name="Zhao D."/>
            <person name="Zhang F."/>
            <person name="Xia X."/>
            <person name="Chen L."/>
            <person name="Wang Q."/>
            <person name="Jing D."/>
            <person name="Cao S."/>
        </authorList>
    </citation>
    <scope>NUCLEOTIDE SEQUENCE [LARGE SCALE GENOMIC DNA]</scope>
    <source>
        <strain evidence="4">cv. Tunisia</strain>
    </source>
</reference>
<dbReference type="Proteomes" id="UP000515151">
    <property type="component" value="Chromosome 3"/>
</dbReference>
<name>A0A6P8D0V0_PUNGR</name>
<sequence length="614" mass="68989">MEKVEVEFVSRKTIKPSSPTPHHLLHYQLSFLDQISPPVYIPLVLFYSAETNRETRLDRADISTRLKSSLSETLTRYYPLSGRLRDKLAVECTDEGVPFLETRVMCRLSDMVQNQDTLELRKLVPFAINAADDVILGVQFNVFEYGGIAVGICLSHKVADGLSVFVFVRTWAAICRGEVNVVSPEFLSATLFPPKDLSGYEPSTGIVTENIVSKRFVFKSNGIELLKAKYSAGIDSLNQRPPTRVEALSTFIWSRFASSTQVFSQAAKLCFLVHAVNLRTKFDPPLTEHSFGNLYRVAITFLSPGMNGGCGDLVPRVRETIAGIDRAYVERLREGDEHLSFINQASEMYREGEMISLNVTSWCRFSIYEADFGWEKPTWVGSPALPYRNLVVLMDMKSGDGIEAYIHLKEEDMVKFESDEELQKFFLSVLHAVNLCTQMDRALSKLHFGNISRTAGTRPNTYISGNVGCKIVSQVRDAIRQVNVEYVKKLQQGDGHLNSMRERGEKISKGDFVSFSFTRLCRFPIYKANFGWAKPVWVGSASLTFKNLIVFLDTKSGDGFEAWANLKAKDMAKFENDKELLAYASPNINVKSYILQGEGIFHASAALCGNTTER</sequence>
<keyword evidence="4" id="KW-1185">Reference proteome</keyword>
<gene>
    <name evidence="5" type="primary">LOC116200582</name>
</gene>
<dbReference type="RefSeq" id="XP_031387276.1">
    <property type="nucleotide sequence ID" value="XM_031531416.1"/>
</dbReference>
<dbReference type="Gene3D" id="3.30.559.10">
    <property type="entry name" value="Chloramphenicol acetyltransferase-like domain"/>
    <property type="match status" value="3"/>
</dbReference>
<dbReference type="PANTHER" id="PTHR31623">
    <property type="entry name" value="F21J9.9"/>
    <property type="match status" value="1"/>
</dbReference>
<keyword evidence="2" id="KW-0808">Transferase</keyword>
<dbReference type="OrthoDB" id="671439at2759"/>